<dbReference type="GO" id="GO:0032784">
    <property type="term" value="P:regulation of DNA-templated transcription elongation"/>
    <property type="evidence" value="ECO:0007669"/>
    <property type="project" value="InterPro"/>
</dbReference>
<dbReference type="PANTHER" id="PTHR30437">
    <property type="entry name" value="TRANSCRIPTION ELONGATION FACTOR GREA"/>
    <property type="match status" value="1"/>
</dbReference>
<dbReference type="GO" id="GO:0003677">
    <property type="term" value="F:DNA binding"/>
    <property type="evidence" value="ECO:0007669"/>
    <property type="project" value="InterPro"/>
</dbReference>
<dbReference type="GO" id="GO:0006354">
    <property type="term" value="P:DNA-templated transcription elongation"/>
    <property type="evidence" value="ECO:0007669"/>
    <property type="project" value="TreeGrafter"/>
</dbReference>
<dbReference type="RefSeq" id="WP_099957410.1">
    <property type="nucleotide sequence ID" value="NZ_CP028844.1"/>
</dbReference>
<dbReference type="PANTHER" id="PTHR30437:SF5">
    <property type="entry name" value="REGULATOR OF NUCLEOSIDE DIPHOSPHATE KINASE"/>
    <property type="match status" value="1"/>
</dbReference>
<dbReference type="NCBIfam" id="NF004396">
    <property type="entry name" value="PRK05753.1"/>
    <property type="match status" value="1"/>
</dbReference>
<dbReference type="SUPFAM" id="SSF54534">
    <property type="entry name" value="FKBP-like"/>
    <property type="match status" value="1"/>
</dbReference>
<proteinExistence type="predicted"/>
<keyword evidence="2" id="KW-0808">Transferase</keyword>
<dbReference type="AlphaFoldDB" id="A0A2R4WW75"/>
<sequence>MTLVKAAARPPIHMIDTEADALSDLGMRAHARQSDVSRLLMAEIERARIHTAEDIPPDVVTMRSTVEFVDQATGTRRTVELVYPAEADIAANRISVLTPVGAGLIGLREGDSILWPDRDGHERTLSVVKVIQPVRGAKAKGR</sequence>
<evidence type="ECO:0000313" key="3">
    <source>
        <dbReference type="Proteomes" id="UP000244755"/>
    </source>
</evidence>
<protein>
    <submittedName>
        <fullName evidence="2">Nucleoside diphosphate kinase regulator</fullName>
    </submittedName>
</protein>
<dbReference type="Proteomes" id="UP000244755">
    <property type="component" value="Chromosome 2"/>
</dbReference>
<dbReference type="EMBL" id="CP028844">
    <property type="protein sequence ID" value="AWB25775.1"/>
    <property type="molecule type" value="Genomic_DNA"/>
</dbReference>
<feature type="domain" description="Transcription elongation factor GreA/GreB C-terminal" evidence="1">
    <location>
        <begin position="56"/>
        <end position="130"/>
    </location>
</feature>
<gene>
    <name evidence="2" type="ORF">DA075_33645</name>
</gene>
<dbReference type="InterPro" id="IPR023459">
    <property type="entry name" value="Tscrpt_elong_fac_GreA/B_fam"/>
</dbReference>
<organism evidence="2 3">
    <name type="scientific">Methylobacterium currus</name>
    <dbReference type="NCBI Taxonomy" id="2051553"/>
    <lineage>
        <taxon>Bacteria</taxon>
        <taxon>Pseudomonadati</taxon>
        <taxon>Pseudomonadota</taxon>
        <taxon>Alphaproteobacteria</taxon>
        <taxon>Hyphomicrobiales</taxon>
        <taxon>Methylobacteriaceae</taxon>
        <taxon>Methylobacterium</taxon>
    </lineage>
</organism>
<accession>A0A2R4WW75</accession>
<evidence type="ECO:0000313" key="2">
    <source>
        <dbReference type="EMBL" id="AWB25775.1"/>
    </source>
</evidence>
<dbReference type="GO" id="GO:0070063">
    <property type="term" value="F:RNA polymerase binding"/>
    <property type="evidence" value="ECO:0007669"/>
    <property type="project" value="InterPro"/>
</dbReference>
<keyword evidence="2" id="KW-0418">Kinase</keyword>
<keyword evidence="3" id="KW-1185">Reference proteome</keyword>
<dbReference type="InterPro" id="IPR036953">
    <property type="entry name" value="GreA/GreB_C_sf"/>
</dbReference>
<reference evidence="2 3" key="1">
    <citation type="submission" date="2018-04" db="EMBL/GenBank/DDBJ databases">
        <title>Methylobacterium sp. PR1016A genome.</title>
        <authorList>
            <person name="Park W."/>
        </authorList>
    </citation>
    <scope>NUCLEOTIDE SEQUENCE [LARGE SCALE GENOMIC DNA]</scope>
    <source>
        <strain evidence="2 3">PR1016A</strain>
    </source>
</reference>
<dbReference type="InterPro" id="IPR001437">
    <property type="entry name" value="Tscrpt_elong_fac_GreA/B_C"/>
</dbReference>
<dbReference type="Pfam" id="PF01272">
    <property type="entry name" value="GreA_GreB"/>
    <property type="match status" value="1"/>
</dbReference>
<evidence type="ECO:0000259" key="1">
    <source>
        <dbReference type="Pfam" id="PF01272"/>
    </source>
</evidence>
<dbReference type="GO" id="GO:0016301">
    <property type="term" value="F:kinase activity"/>
    <property type="evidence" value="ECO:0007669"/>
    <property type="project" value="UniProtKB-KW"/>
</dbReference>
<dbReference type="Gene3D" id="3.10.50.30">
    <property type="entry name" value="Transcription elongation factor, GreA/GreB, C-terminal domain"/>
    <property type="match status" value="1"/>
</dbReference>
<name>A0A2R4WW75_9HYPH</name>
<dbReference type="KEGG" id="mee:DA075_33645"/>
<dbReference type="OrthoDB" id="192847at2"/>